<dbReference type="OrthoDB" id="10249567at2759"/>
<keyword evidence="4" id="KW-1185">Reference proteome</keyword>
<evidence type="ECO:0000256" key="1">
    <source>
        <dbReference type="SAM" id="MobiDB-lite"/>
    </source>
</evidence>
<dbReference type="EMBL" id="GL732573">
    <property type="protein sequence ID" value="EFX75751.1"/>
    <property type="molecule type" value="Genomic_DNA"/>
</dbReference>
<dbReference type="GO" id="GO:0043161">
    <property type="term" value="P:proteasome-mediated ubiquitin-dependent protein catabolic process"/>
    <property type="evidence" value="ECO:0000318"/>
    <property type="project" value="GO_Central"/>
</dbReference>
<proteinExistence type="predicted"/>
<reference evidence="3 4" key="1">
    <citation type="journal article" date="2011" name="Science">
        <title>The ecoresponsive genome of Daphnia pulex.</title>
        <authorList>
            <person name="Colbourne J.K."/>
            <person name="Pfrender M.E."/>
            <person name="Gilbert D."/>
            <person name="Thomas W.K."/>
            <person name="Tucker A."/>
            <person name="Oakley T.H."/>
            <person name="Tokishita S."/>
            <person name="Aerts A."/>
            <person name="Arnold G.J."/>
            <person name="Basu M.K."/>
            <person name="Bauer D.J."/>
            <person name="Caceres C.E."/>
            <person name="Carmel L."/>
            <person name="Casola C."/>
            <person name="Choi J.H."/>
            <person name="Detter J.C."/>
            <person name="Dong Q."/>
            <person name="Dusheyko S."/>
            <person name="Eads B.D."/>
            <person name="Frohlich T."/>
            <person name="Geiler-Samerotte K.A."/>
            <person name="Gerlach D."/>
            <person name="Hatcher P."/>
            <person name="Jogdeo S."/>
            <person name="Krijgsveld J."/>
            <person name="Kriventseva E.V."/>
            <person name="Kultz D."/>
            <person name="Laforsch C."/>
            <person name="Lindquist E."/>
            <person name="Lopez J."/>
            <person name="Manak J.R."/>
            <person name="Muller J."/>
            <person name="Pangilinan J."/>
            <person name="Patwardhan R.P."/>
            <person name="Pitluck S."/>
            <person name="Pritham E.J."/>
            <person name="Rechtsteiner A."/>
            <person name="Rho M."/>
            <person name="Rogozin I.B."/>
            <person name="Sakarya O."/>
            <person name="Salamov A."/>
            <person name="Schaack S."/>
            <person name="Shapiro H."/>
            <person name="Shiga Y."/>
            <person name="Skalitzky C."/>
            <person name="Smith Z."/>
            <person name="Souvorov A."/>
            <person name="Sung W."/>
            <person name="Tang Z."/>
            <person name="Tsuchiya D."/>
            <person name="Tu H."/>
            <person name="Vos H."/>
            <person name="Wang M."/>
            <person name="Wolf Y.I."/>
            <person name="Yamagata H."/>
            <person name="Yamada T."/>
            <person name="Ye Y."/>
            <person name="Shaw J.R."/>
            <person name="Andrews J."/>
            <person name="Crease T.J."/>
            <person name="Tang H."/>
            <person name="Lucas S.M."/>
            <person name="Robertson H.M."/>
            <person name="Bork P."/>
            <person name="Koonin E.V."/>
            <person name="Zdobnov E.M."/>
            <person name="Grigoriev I.V."/>
            <person name="Lynch M."/>
            <person name="Boore J.L."/>
        </authorList>
    </citation>
    <scope>NUCLEOTIDE SEQUENCE [LARGE SCALE GENOMIC DNA]</scope>
</reference>
<protein>
    <recommendedName>
        <fullName evidence="2">BTB domain-containing protein</fullName>
    </recommendedName>
</protein>
<dbReference type="GO" id="GO:0005737">
    <property type="term" value="C:cytoplasm"/>
    <property type="evidence" value="ECO:0000318"/>
    <property type="project" value="GO_Central"/>
</dbReference>
<name>E9GXV4_DAPPU</name>
<dbReference type="PROSITE" id="PS50097">
    <property type="entry name" value="BTB"/>
    <property type="match status" value="1"/>
</dbReference>
<feature type="region of interest" description="Disordered" evidence="1">
    <location>
        <begin position="164"/>
        <end position="188"/>
    </location>
</feature>
<feature type="domain" description="BTB" evidence="2">
    <location>
        <begin position="1"/>
        <end position="67"/>
    </location>
</feature>
<dbReference type="Pfam" id="PF00651">
    <property type="entry name" value="BTB"/>
    <property type="match status" value="1"/>
</dbReference>
<dbReference type="eggNOG" id="KOG1987">
    <property type="taxonomic scope" value="Eukaryota"/>
</dbReference>
<gene>
    <name evidence="3" type="ORF">DAPPUDRAFT_55761</name>
</gene>
<dbReference type="InParanoid" id="E9GXV4"/>
<dbReference type="GO" id="GO:0030162">
    <property type="term" value="P:regulation of proteolysis"/>
    <property type="evidence" value="ECO:0000318"/>
    <property type="project" value="GO_Central"/>
</dbReference>
<dbReference type="HOGENOM" id="CLU_004253_2_3_1"/>
<dbReference type="FunFam" id="3.30.710.10:FF:000242">
    <property type="entry name" value="Uncharacterized protein"/>
    <property type="match status" value="1"/>
</dbReference>
<evidence type="ECO:0000313" key="3">
    <source>
        <dbReference type="EMBL" id="EFX75751.1"/>
    </source>
</evidence>
<dbReference type="GO" id="GO:0031625">
    <property type="term" value="F:ubiquitin protein ligase binding"/>
    <property type="evidence" value="ECO:0000318"/>
    <property type="project" value="GO_Central"/>
</dbReference>
<dbReference type="Proteomes" id="UP000000305">
    <property type="component" value="Unassembled WGS sequence"/>
</dbReference>
<evidence type="ECO:0000259" key="2">
    <source>
        <dbReference type="PROSITE" id="PS50097"/>
    </source>
</evidence>
<dbReference type="SMART" id="SM00225">
    <property type="entry name" value="BTB"/>
    <property type="match status" value="1"/>
</dbReference>
<dbReference type="InterPro" id="IPR011333">
    <property type="entry name" value="SKP1/BTB/POZ_sf"/>
</dbReference>
<dbReference type="PhylomeDB" id="E9GXV4"/>
<dbReference type="InterPro" id="IPR000210">
    <property type="entry name" value="BTB/POZ_dom"/>
</dbReference>
<dbReference type="PANTHER" id="PTHR24413">
    <property type="entry name" value="SPECKLE-TYPE POZ PROTEIN"/>
    <property type="match status" value="1"/>
</dbReference>
<dbReference type="Gene3D" id="1.25.40.420">
    <property type="match status" value="1"/>
</dbReference>
<sequence length="188" mass="21481">DVTIKTGGREFLAHKAILASRSQVFDAMFQHSTKEKLSNRVEIEDIHPDVFGQLLRFIYTGRLSLTTMEAMAVGLYAAADKYFLDQLKAECEDHLIRRMSPENCIQLLLDADRQPPPEHLLANAIAYFQLHQSQVMATDTWKYTKQENPVKLCDIQEMLHHVPIATGTSRSNEEKTSNPAIRKTGRRR</sequence>
<evidence type="ECO:0000313" key="4">
    <source>
        <dbReference type="Proteomes" id="UP000000305"/>
    </source>
</evidence>
<dbReference type="SUPFAM" id="SSF54695">
    <property type="entry name" value="POZ domain"/>
    <property type="match status" value="1"/>
</dbReference>
<feature type="non-terminal residue" evidence="3">
    <location>
        <position position="1"/>
    </location>
</feature>
<dbReference type="AlphaFoldDB" id="E9GXV4"/>
<dbReference type="KEGG" id="dpx:DAPPUDRAFT_55761"/>
<dbReference type="GO" id="GO:0005634">
    <property type="term" value="C:nucleus"/>
    <property type="evidence" value="ECO:0000318"/>
    <property type="project" value="GO_Central"/>
</dbReference>
<organism evidence="3 4">
    <name type="scientific">Daphnia pulex</name>
    <name type="common">Water flea</name>
    <dbReference type="NCBI Taxonomy" id="6669"/>
    <lineage>
        <taxon>Eukaryota</taxon>
        <taxon>Metazoa</taxon>
        <taxon>Ecdysozoa</taxon>
        <taxon>Arthropoda</taxon>
        <taxon>Crustacea</taxon>
        <taxon>Branchiopoda</taxon>
        <taxon>Diplostraca</taxon>
        <taxon>Cladocera</taxon>
        <taxon>Anomopoda</taxon>
        <taxon>Daphniidae</taxon>
        <taxon>Daphnia</taxon>
    </lineage>
</organism>
<accession>E9GXV4</accession>
<dbReference type="Gene3D" id="3.30.710.10">
    <property type="entry name" value="Potassium Channel Kv1.1, Chain A"/>
    <property type="match status" value="1"/>
</dbReference>